<name>A0A150G840_GONPE</name>
<evidence type="ECO:0000313" key="2">
    <source>
        <dbReference type="EMBL" id="KXZ46019.1"/>
    </source>
</evidence>
<accession>A0A150G840</accession>
<reference evidence="3" key="1">
    <citation type="journal article" date="2016" name="Nat. Commun.">
        <title>The Gonium pectorale genome demonstrates co-option of cell cycle regulation during the evolution of multicellularity.</title>
        <authorList>
            <person name="Hanschen E.R."/>
            <person name="Marriage T.N."/>
            <person name="Ferris P.J."/>
            <person name="Hamaji T."/>
            <person name="Toyoda A."/>
            <person name="Fujiyama A."/>
            <person name="Neme R."/>
            <person name="Noguchi H."/>
            <person name="Minakuchi Y."/>
            <person name="Suzuki M."/>
            <person name="Kawai-Toyooka H."/>
            <person name="Smith D.R."/>
            <person name="Sparks H."/>
            <person name="Anderson J."/>
            <person name="Bakaric R."/>
            <person name="Luria V."/>
            <person name="Karger A."/>
            <person name="Kirschner M.W."/>
            <person name="Durand P.M."/>
            <person name="Michod R.E."/>
            <person name="Nozaki H."/>
            <person name="Olson B.J."/>
        </authorList>
    </citation>
    <scope>NUCLEOTIDE SEQUENCE [LARGE SCALE GENOMIC DNA]</scope>
    <source>
        <strain evidence="3">NIES-2863</strain>
    </source>
</reference>
<evidence type="ECO:0000313" key="3">
    <source>
        <dbReference type="Proteomes" id="UP000075714"/>
    </source>
</evidence>
<gene>
    <name evidence="2" type="ORF">GPECTOR_48g452</name>
</gene>
<dbReference type="AlphaFoldDB" id="A0A150G840"/>
<organism evidence="2 3">
    <name type="scientific">Gonium pectorale</name>
    <name type="common">Green alga</name>
    <dbReference type="NCBI Taxonomy" id="33097"/>
    <lineage>
        <taxon>Eukaryota</taxon>
        <taxon>Viridiplantae</taxon>
        <taxon>Chlorophyta</taxon>
        <taxon>core chlorophytes</taxon>
        <taxon>Chlorophyceae</taxon>
        <taxon>CS clade</taxon>
        <taxon>Chlamydomonadales</taxon>
        <taxon>Volvocaceae</taxon>
        <taxon>Gonium</taxon>
    </lineage>
</organism>
<feature type="region of interest" description="Disordered" evidence="1">
    <location>
        <begin position="121"/>
        <end position="149"/>
    </location>
</feature>
<evidence type="ECO:0000256" key="1">
    <source>
        <dbReference type="SAM" id="MobiDB-lite"/>
    </source>
</evidence>
<sequence>MAVDAFGGSAASGEGDVDAEMGASASGGRRASTGPPEDSPSGKRRRWTEPGSADMASASRTPSPQAGVAIDAAEGSPASGRSAPQPPASPSIPGLVGGLLTAGDLLVGRVLLRLPLEGQEGSGAWAPLLSPPAADGSVRGGAEGRGAADDFMDVDAGSRLGAGEAAGPRAEPGSRDAGCGSVDVAGCNAAVALPPPLSPPLEVTVVVESGAEYAAQLTRLPEGLAARRSSDGSGITAGGGPGGQAFWELSGLRPYLIRRQAGVGDVLELWPEPAAQAAGPPSGAAAAAPSLPRLCAQLKQRVRGAA</sequence>
<dbReference type="Proteomes" id="UP000075714">
    <property type="component" value="Unassembled WGS sequence"/>
</dbReference>
<protein>
    <submittedName>
        <fullName evidence="2">Uncharacterized protein</fullName>
    </submittedName>
</protein>
<dbReference type="EMBL" id="LSYV01000049">
    <property type="protein sequence ID" value="KXZ46019.1"/>
    <property type="molecule type" value="Genomic_DNA"/>
</dbReference>
<feature type="region of interest" description="Disordered" evidence="1">
    <location>
        <begin position="1"/>
        <end position="97"/>
    </location>
</feature>
<comment type="caution">
    <text evidence="2">The sequence shown here is derived from an EMBL/GenBank/DDBJ whole genome shotgun (WGS) entry which is preliminary data.</text>
</comment>
<keyword evidence="3" id="KW-1185">Reference proteome</keyword>
<proteinExistence type="predicted"/>